<dbReference type="AlphaFoldDB" id="D7BVK2"/>
<evidence type="ECO:0008006" key="3">
    <source>
        <dbReference type="Google" id="ProtNLM"/>
    </source>
</evidence>
<gene>
    <name evidence="1" type="ordered locus">SBI_04483</name>
</gene>
<dbReference type="InterPro" id="IPR011044">
    <property type="entry name" value="Quino_amine_DH_bsu"/>
</dbReference>
<dbReference type="STRING" id="749414.SBI_04483"/>
<dbReference type="eggNOG" id="ENOG50329EP">
    <property type="taxonomic scope" value="Bacteria"/>
</dbReference>
<evidence type="ECO:0000313" key="2">
    <source>
        <dbReference type="Proteomes" id="UP000000377"/>
    </source>
</evidence>
<dbReference type="SUPFAM" id="SSF50969">
    <property type="entry name" value="YVTN repeat-like/Quinoprotein amine dehydrogenase"/>
    <property type="match status" value="1"/>
</dbReference>
<sequence length="402" mass="45083">MKFYRIAVEGSRLIRSAWTEGRRPRETVTECASEHEAELKFEELRWKKLREGFACIADAAQSARGTVVLDVKVPNRCSAQAFDLSPDGRTIAVGTMLKDAYGAEIHLIDVGTGHRRLIHAEPVGKRQTFVHAVHFDAGGEHIVYALNEETRLFDPASGQTRILAQYREFQDADFNPFRARPSWDAARRRLLLFDTGDRVRILDALDALDAFDQDWNEVFATSTERPAMRCWAGALSPSGKLMALCFTKGSRYKEDDPEVTEVEIWDIDRDAVLRRIPMDRKPHAIGFDPADTLLVANPESAEGPCAYSLETGELVWHFPHPYRTDRWATCYGWAYSPDGATLAIGRRRDTDIVDAATRHSDPIFRCRPGDLGTGRTYTVRISADGTLVASGGDTGRIIVRKL</sequence>
<dbReference type="HOGENOM" id="CLU_684968_0_0_11"/>
<dbReference type="InterPro" id="IPR015943">
    <property type="entry name" value="WD40/YVTN_repeat-like_dom_sf"/>
</dbReference>
<dbReference type="EMBL" id="CP002047">
    <property type="protein sequence ID" value="ADI07603.1"/>
    <property type="molecule type" value="Genomic_DNA"/>
</dbReference>
<keyword evidence="2" id="KW-1185">Reference proteome</keyword>
<proteinExistence type="predicted"/>
<accession>D7BVK2</accession>
<dbReference type="Proteomes" id="UP000000377">
    <property type="component" value="Chromosome"/>
</dbReference>
<reference evidence="1 2" key="1">
    <citation type="journal article" date="2010" name="J. Bacteriol.">
        <title>Genome sequence of the milbemycin-producing bacterium Streptomyces bingchenggensis.</title>
        <authorList>
            <person name="Wang X.J."/>
            <person name="Yan Y.J."/>
            <person name="Zhang B."/>
            <person name="An J."/>
            <person name="Wang J.J."/>
            <person name="Tian J."/>
            <person name="Jiang L."/>
            <person name="Chen Y.H."/>
            <person name="Huang S.X."/>
            <person name="Yin M."/>
            <person name="Zhang J."/>
            <person name="Gao A.L."/>
            <person name="Liu C.X."/>
            <person name="Zhu Z.X."/>
            <person name="Xiang W.S."/>
        </authorList>
    </citation>
    <scope>NUCLEOTIDE SEQUENCE [LARGE SCALE GENOMIC DNA]</scope>
    <source>
        <strain evidence="1 2">BCW-1</strain>
    </source>
</reference>
<evidence type="ECO:0000313" key="1">
    <source>
        <dbReference type="EMBL" id="ADI07603.1"/>
    </source>
</evidence>
<name>D7BVK2_STRBB</name>
<dbReference type="PATRIC" id="fig|749414.3.peg.4633"/>
<dbReference type="Gene3D" id="2.130.10.10">
    <property type="entry name" value="YVTN repeat-like/Quinoprotein amine dehydrogenase"/>
    <property type="match status" value="2"/>
</dbReference>
<protein>
    <recommendedName>
        <fullName evidence="3">WD40 repeat domain-containing protein</fullName>
    </recommendedName>
</protein>
<organism evidence="1 2">
    <name type="scientific">Streptomyces bingchenggensis (strain BCW-1)</name>
    <dbReference type="NCBI Taxonomy" id="749414"/>
    <lineage>
        <taxon>Bacteria</taxon>
        <taxon>Bacillati</taxon>
        <taxon>Actinomycetota</taxon>
        <taxon>Actinomycetes</taxon>
        <taxon>Kitasatosporales</taxon>
        <taxon>Streptomycetaceae</taxon>
        <taxon>Streptomyces</taxon>
    </lineage>
</organism>
<dbReference type="KEGG" id="sbh:SBI_04483"/>